<sequence length="266" mass="30355">MRQHLQEEETETDDGTLEVEIDDADDDLFMQIGISDVLKIQQSLIKELDGMTLKSFEENKAVLGTAKAIEESYLKKKHEMGDEIKAVTNRIIRTLKLNHQYVDWNVNMFKKTLREVLMLYVEVNNRMKIEEKGVIKQDAFITQIDKNIKELKDLKENIRAIQAELFEPPPATAILASSTVVTSESASESNQVGTPDKPIETQLATQVFYVNKAMDDLKQELPMCSHLPKLMEPIKEQGVKVAKMVLENPPKSIQEFVETLPPKKRD</sequence>
<proteinExistence type="predicted"/>
<protein>
    <submittedName>
        <fullName evidence="2">Biogenesis of lysosome-related organelles complex 1 subunit 4</fullName>
    </submittedName>
</protein>
<evidence type="ECO:0000313" key="2">
    <source>
        <dbReference type="WBParaSite" id="Csp11.Scaffold586.g4878.t1"/>
    </source>
</evidence>
<dbReference type="Proteomes" id="UP000095282">
    <property type="component" value="Unplaced"/>
</dbReference>
<dbReference type="eggNOG" id="ENOG502TI2Y">
    <property type="taxonomic scope" value="Eukaryota"/>
</dbReference>
<dbReference type="WBParaSite" id="Csp11.Scaffold586.g4878.t1">
    <property type="protein sequence ID" value="Csp11.Scaffold586.g4878.t1"/>
    <property type="gene ID" value="Csp11.Scaffold586.g4878"/>
</dbReference>
<organism evidence="1 2">
    <name type="scientific">Caenorhabditis tropicalis</name>
    <dbReference type="NCBI Taxonomy" id="1561998"/>
    <lineage>
        <taxon>Eukaryota</taxon>
        <taxon>Metazoa</taxon>
        <taxon>Ecdysozoa</taxon>
        <taxon>Nematoda</taxon>
        <taxon>Chromadorea</taxon>
        <taxon>Rhabditida</taxon>
        <taxon>Rhabditina</taxon>
        <taxon>Rhabditomorpha</taxon>
        <taxon>Rhabditoidea</taxon>
        <taxon>Rhabditidae</taxon>
        <taxon>Peloderinae</taxon>
        <taxon>Caenorhabditis</taxon>
    </lineage>
</organism>
<accession>A0A1I7TDK5</accession>
<dbReference type="STRING" id="1561998.A0A1I7TDK5"/>
<evidence type="ECO:0000313" key="1">
    <source>
        <dbReference type="Proteomes" id="UP000095282"/>
    </source>
</evidence>
<keyword evidence="1" id="KW-1185">Reference proteome</keyword>
<name>A0A1I7TDK5_9PELO</name>
<dbReference type="AlphaFoldDB" id="A0A1I7TDK5"/>
<reference evidence="2" key="1">
    <citation type="submission" date="2016-11" db="UniProtKB">
        <authorList>
            <consortium name="WormBaseParasite"/>
        </authorList>
    </citation>
    <scope>IDENTIFICATION</scope>
</reference>